<proteinExistence type="predicted"/>
<sequence>MSSDGFQDNITDNTPITSVPGRDVYAVELFPTMKDLMNETINILFCLTIRQGYDITSNISCDFFKKKIELSSLLFLDFHLYLVCIFWDVVYEVKYIRKQNVESNDYHQGGYIEDGVTVPLFTEVVEAQLTMNEKSHPDLPRFIRVAVECPTNTKLLYASGDSITNHVSAECLFKEKTDPDTSIINCLTEFTNEEQLDWRCDKCEKRGGVKRILFRSLPQILIFHLKRFRQVRGGSSNEYVGTLINSVTCFSLFLLNFHCRLREHYLLLNLYYIGIGKYIMRGKNKPMDETMSIIFAY</sequence>
<dbReference type="InterPro" id="IPR038765">
    <property type="entry name" value="Papain-like_cys_pep_sf"/>
</dbReference>
<reference evidence="2" key="1">
    <citation type="submission" date="2016-11" db="UniProtKB">
        <authorList>
            <consortium name="WormBaseParasite"/>
        </authorList>
    </citation>
    <scope>IDENTIFICATION</scope>
</reference>
<name>A0A1I7WQK8_HETBA</name>
<dbReference type="Gene3D" id="3.90.70.10">
    <property type="entry name" value="Cysteine proteinases"/>
    <property type="match status" value="1"/>
</dbReference>
<dbReference type="SUPFAM" id="SSF54001">
    <property type="entry name" value="Cysteine proteinases"/>
    <property type="match status" value="1"/>
</dbReference>
<evidence type="ECO:0000313" key="1">
    <source>
        <dbReference type="Proteomes" id="UP000095283"/>
    </source>
</evidence>
<dbReference type="PANTHER" id="PTHR21646">
    <property type="entry name" value="UBIQUITIN CARBOXYL-TERMINAL HYDROLASE"/>
    <property type="match status" value="1"/>
</dbReference>
<evidence type="ECO:0000313" key="2">
    <source>
        <dbReference type="WBParaSite" id="Hba_07427"/>
    </source>
</evidence>
<protein>
    <submittedName>
        <fullName evidence="2">USP domain-containing protein</fullName>
    </submittedName>
</protein>
<dbReference type="Proteomes" id="UP000095283">
    <property type="component" value="Unplaced"/>
</dbReference>
<dbReference type="InterPro" id="IPR050185">
    <property type="entry name" value="Ub_carboxyl-term_hydrolase"/>
</dbReference>
<dbReference type="AlphaFoldDB" id="A0A1I7WQK8"/>
<dbReference type="WBParaSite" id="Hba_07427">
    <property type="protein sequence ID" value="Hba_07427"/>
    <property type="gene ID" value="Hba_07427"/>
</dbReference>
<organism evidence="1 2">
    <name type="scientific">Heterorhabditis bacteriophora</name>
    <name type="common">Entomopathogenic nematode worm</name>
    <dbReference type="NCBI Taxonomy" id="37862"/>
    <lineage>
        <taxon>Eukaryota</taxon>
        <taxon>Metazoa</taxon>
        <taxon>Ecdysozoa</taxon>
        <taxon>Nematoda</taxon>
        <taxon>Chromadorea</taxon>
        <taxon>Rhabditida</taxon>
        <taxon>Rhabditina</taxon>
        <taxon>Rhabditomorpha</taxon>
        <taxon>Strongyloidea</taxon>
        <taxon>Heterorhabditidae</taxon>
        <taxon>Heterorhabditis</taxon>
    </lineage>
</organism>
<accession>A0A1I7WQK8</accession>
<keyword evidence="1" id="KW-1185">Reference proteome</keyword>